<dbReference type="Pfam" id="PF05443">
    <property type="entry name" value="ROS_MUCR"/>
    <property type="match status" value="1"/>
</dbReference>
<dbReference type="Proteomes" id="UP000190989">
    <property type="component" value="Unassembled WGS sequence"/>
</dbReference>
<evidence type="ECO:0000256" key="2">
    <source>
        <dbReference type="SAM" id="MobiDB-lite"/>
    </source>
</evidence>
<dbReference type="AlphaFoldDB" id="A0A1U6IYX8"/>
<comment type="similarity">
    <text evidence="1">Belongs to the ros/MucR family.</text>
</comment>
<evidence type="ECO:0000313" key="3">
    <source>
        <dbReference type="EMBL" id="SLK13220.1"/>
    </source>
</evidence>
<dbReference type="InterPro" id="IPR008807">
    <property type="entry name" value="ROS_MUCR"/>
</dbReference>
<evidence type="ECO:0000256" key="1">
    <source>
        <dbReference type="ARBA" id="ARBA00007031"/>
    </source>
</evidence>
<evidence type="ECO:0000313" key="4">
    <source>
        <dbReference type="Proteomes" id="UP000190989"/>
    </source>
</evidence>
<dbReference type="EMBL" id="FVZE01000026">
    <property type="protein sequence ID" value="SLK13220.1"/>
    <property type="molecule type" value="Genomic_DNA"/>
</dbReference>
<dbReference type="GO" id="GO:0006355">
    <property type="term" value="P:regulation of DNA-templated transcription"/>
    <property type="evidence" value="ECO:0007669"/>
    <property type="project" value="InterPro"/>
</dbReference>
<feature type="compositionally biased region" description="Basic residues" evidence="2">
    <location>
        <begin position="257"/>
        <end position="274"/>
    </location>
</feature>
<gene>
    <name evidence="3" type="ORF">SAMN06295987_1261</name>
</gene>
<feature type="compositionally biased region" description="Low complexity" evidence="2">
    <location>
        <begin position="245"/>
        <end position="256"/>
    </location>
</feature>
<sequence>MADFDARRASLDLVTAYVNNNTLNAAQLPNLLSDVFKAITDFDHAATAPATFAAAPAPTAKSTPTPAAPAKPEVAPKAAPKTVPKAARPETSAIEAPKPAVSIAESTRDPNFIVSLITGEKFKTLKRHLRKHGLTEAEYKARYGLPADYAIVAASYSALRRKVAVGIHQDRQDTGAKSDDAASSAASDVKSAPGKAKSAPKTKQATAAKPAAKSSSVSNGEVAPKAKAGEAPAKGNADVARQAEPAAKVATTMAKKPAAKKAASKKVAPKKAPARKTAAPKALSAEAP</sequence>
<feature type="compositionally biased region" description="Low complexity" evidence="2">
    <location>
        <begin position="55"/>
        <end position="86"/>
    </location>
</feature>
<protein>
    <submittedName>
        <fullName evidence="3">Transcriptional regulator, MucR family</fullName>
    </submittedName>
</protein>
<dbReference type="STRING" id="428990.SAMN06295987_1261"/>
<keyword evidence="4" id="KW-1185">Reference proteome</keyword>
<accession>A0A1U6IYX8</accession>
<dbReference type="RefSeq" id="WP_176168182.1">
    <property type="nucleotide sequence ID" value="NZ_FVZE01000026.1"/>
</dbReference>
<proteinExistence type="inferred from homology"/>
<dbReference type="InterPro" id="IPR041920">
    <property type="entry name" value="ROS/MUCR_sf"/>
</dbReference>
<feature type="compositionally biased region" description="Basic and acidic residues" evidence="2">
    <location>
        <begin position="168"/>
        <end position="180"/>
    </location>
</feature>
<dbReference type="Gene3D" id="1.10.10.1550">
    <property type="entry name" value="ROS/MUCR transcriptional regulator protein"/>
    <property type="match status" value="1"/>
</dbReference>
<reference evidence="4" key="1">
    <citation type="submission" date="2017-02" db="EMBL/GenBank/DDBJ databases">
        <authorList>
            <person name="Varghese N."/>
            <person name="Submissions S."/>
        </authorList>
    </citation>
    <scope>NUCLEOTIDE SEQUENCE [LARGE SCALE GENOMIC DNA]</scope>
    <source>
        <strain evidence="4">SM117</strain>
    </source>
</reference>
<feature type="compositionally biased region" description="Low complexity" evidence="2">
    <location>
        <begin position="181"/>
        <end position="237"/>
    </location>
</feature>
<organism evidence="3 4">
    <name type="scientific">Novosphingobium mathurense</name>
    <dbReference type="NCBI Taxonomy" id="428990"/>
    <lineage>
        <taxon>Bacteria</taxon>
        <taxon>Pseudomonadati</taxon>
        <taxon>Pseudomonadota</taxon>
        <taxon>Alphaproteobacteria</taxon>
        <taxon>Sphingomonadales</taxon>
        <taxon>Sphingomonadaceae</taxon>
        <taxon>Novosphingobium</taxon>
    </lineage>
</organism>
<dbReference type="GO" id="GO:0008270">
    <property type="term" value="F:zinc ion binding"/>
    <property type="evidence" value="ECO:0007669"/>
    <property type="project" value="InterPro"/>
</dbReference>
<feature type="region of interest" description="Disordered" evidence="2">
    <location>
        <begin position="168"/>
        <end position="288"/>
    </location>
</feature>
<dbReference type="GO" id="GO:0003677">
    <property type="term" value="F:DNA binding"/>
    <property type="evidence" value="ECO:0007669"/>
    <property type="project" value="InterPro"/>
</dbReference>
<feature type="region of interest" description="Disordered" evidence="2">
    <location>
        <begin position="55"/>
        <end position="101"/>
    </location>
</feature>
<name>A0A1U6IYX8_9SPHN</name>